<evidence type="ECO:0000259" key="5">
    <source>
        <dbReference type="Pfam" id="PF09084"/>
    </source>
</evidence>
<dbReference type="InterPro" id="IPR017793">
    <property type="entry name" value="ABC_transptr_urea-assoc_sub-bd"/>
</dbReference>
<dbReference type="PANTHER" id="PTHR30024:SF47">
    <property type="entry name" value="TAURINE-BINDING PERIPLASMIC PROTEIN"/>
    <property type="match status" value="1"/>
</dbReference>
<dbReference type="InterPro" id="IPR015168">
    <property type="entry name" value="SsuA/THI5"/>
</dbReference>
<evidence type="ECO:0000256" key="2">
    <source>
        <dbReference type="ARBA" id="ARBA00010742"/>
    </source>
</evidence>
<keyword evidence="7" id="KW-1185">Reference proteome</keyword>
<sequence length="347" mass="37884">MKLLKKLSVVLAMLVPLSSYAEQTEFKLAWSHYTGWEPWAYANQYGIVDKWADKYGIDIEVVLVNDYIESINLYSAGEFDAVTATNMDALTIPAVGGIDTTALIIGDYSNGNDGIVARDAESISDLKGREVRLVELSVSHYMLARALDMNGLSERDLTVVNQSEADIAAVFLTDDKGAVVTWNPPLQQVRNAAGAELLFDSSAIAGEIIDITFVRTDSDERFKKALVGAWYETMAIMSGRGKTASDAISFMADQSGATVAEFKAQLKTTAMFYDAQSAVEFTRSPKLAETMDMVRQFSFDKGLYGTSADSPDFVGIEFDGDRVLGSKDNIKLRFTSEYMSAAAEGAL</sequence>
<comment type="similarity">
    <text evidence="2">Belongs to the bacterial solute-binding protein SsuA/TauA family.</text>
</comment>
<reference evidence="6 7" key="1">
    <citation type="submission" date="2024-04" db="EMBL/GenBank/DDBJ databases">
        <title>Draft genome sequence of Thalassolituus maritimus NBRC 116585.</title>
        <authorList>
            <person name="Miyakawa T."/>
            <person name="Kusuya Y."/>
            <person name="Miura T."/>
        </authorList>
    </citation>
    <scope>NUCLEOTIDE SEQUENCE [LARGE SCALE GENOMIC DNA]</scope>
    <source>
        <strain evidence="6 7">5NW40-0001</strain>
    </source>
</reference>
<evidence type="ECO:0000313" key="6">
    <source>
        <dbReference type="EMBL" id="GAA6144618.1"/>
    </source>
</evidence>
<comment type="subcellular location">
    <subcellularLocation>
        <location evidence="1">Periplasm</location>
    </subcellularLocation>
</comment>
<organism evidence="6 7">
    <name type="scientific">Thalassolituus maritimus</name>
    <dbReference type="NCBI Taxonomy" id="484498"/>
    <lineage>
        <taxon>Bacteria</taxon>
        <taxon>Pseudomonadati</taxon>
        <taxon>Pseudomonadota</taxon>
        <taxon>Gammaproteobacteria</taxon>
        <taxon>Oceanospirillales</taxon>
        <taxon>Oceanospirillaceae</taxon>
        <taxon>Thalassolituus</taxon>
    </lineage>
</organism>
<feature type="chain" id="PRO_5045671499" evidence="4">
    <location>
        <begin position="22"/>
        <end position="347"/>
    </location>
</feature>
<evidence type="ECO:0000256" key="1">
    <source>
        <dbReference type="ARBA" id="ARBA00004418"/>
    </source>
</evidence>
<dbReference type="EMBL" id="BAABWH010000001">
    <property type="protein sequence ID" value="GAA6144618.1"/>
    <property type="molecule type" value="Genomic_DNA"/>
</dbReference>
<proteinExistence type="inferred from homology"/>
<gene>
    <name evidence="6" type="ORF">NBRC116585_07350</name>
</gene>
<protein>
    <submittedName>
        <fullName evidence="6">Urea ABC transporter substrate-binding protein</fullName>
    </submittedName>
</protein>
<dbReference type="Proteomes" id="UP001481413">
    <property type="component" value="Unassembled WGS sequence"/>
</dbReference>
<comment type="caution">
    <text evidence="6">The sequence shown here is derived from an EMBL/GenBank/DDBJ whole genome shotgun (WGS) entry which is preliminary data.</text>
</comment>
<dbReference type="SUPFAM" id="SSF53850">
    <property type="entry name" value="Periplasmic binding protein-like II"/>
    <property type="match status" value="1"/>
</dbReference>
<dbReference type="RefSeq" id="WP_353293542.1">
    <property type="nucleotide sequence ID" value="NZ_BAABWH010000001.1"/>
</dbReference>
<dbReference type="Gene3D" id="3.40.190.10">
    <property type="entry name" value="Periplasmic binding protein-like II"/>
    <property type="match status" value="1"/>
</dbReference>
<evidence type="ECO:0000313" key="7">
    <source>
        <dbReference type="Proteomes" id="UP001481413"/>
    </source>
</evidence>
<name>A0ABP9ZWV8_9GAMM</name>
<feature type="signal peptide" evidence="4">
    <location>
        <begin position="1"/>
        <end position="21"/>
    </location>
</feature>
<dbReference type="PANTHER" id="PTHR30024">
    <property type="entry name" value="ALIPHATIC SULFONATES-BINDING PROTEIN-RELATED"/>
    <property type="match status" value="1"/>
</dbReference>
<keyword evidence="3 4" id="KW-0732">Signal</keyword>
<accession>A0ABP9ZWV8</accession>
<evidence type="ECO:0000256" key="3">
    <source>
        <dbReference type="ARBA" id="ARBA00022729"/>
    </source>
</evidence>
<evidence type="ECO:0000256" key="4">
    <source>
        <dbReference type="SAM" id="SignalP"/>
    </source>
</evidence>
<dbReference type="NCBIfam" id="TIGR03427">
    <property type="entry name" value="ABC_peri_uca"/>
    <property type="match status" value="1"/>
</dbReference>
<dbReference type="Pfam" id="PF09084">
    <property type="entry name" value="NMT1"/>
    <property type="match status" value="1"/>
</dbReference>
<feature type="domain" description="SsuA/THI5-like" evidence="5">
    <location>
        <begin position="54"/>
        <end position="200"/>
    </location>
</feature>